<keyword evidence="2" id="KW-0479">Metal-binding</keyword>
<evidence type="ECO:0000256" key="4">
    <source>
        <dbReference type="ARBA" id="ARBA00022771"/>
    </source>
</evidence>
<organism evidence="8 9">
    <name type="scientific">Cervus elaphus hippelaphus</name>
    <name type="common">European red deer</name>
    <dbReference type="NCBI Taxonomy" id="46360"/>
    <lineage>
        <taxon>Eukaryota</taxon>
        <taxon>Metazoa</taxon>
        <taxon>Chordata</taxon>
        <taxon>Craniata</taxon>
        <taxon>Vertebrata</taxon>
        <taxon>Euteleostomi</taxon>
        <taxon>Mammalia</taxon>
        <taxon>Eutheria</taxon>
        <taxon>Laurasiatheria</taxon>
        <taxon>Artiodactyla</taxon>
        <taxon>Ruminantia</taxon>
        <taxon>Pecora</taxon>
        <taxon>Cervidae</taxon>
        <taxon>Cervinae</taxon>
        <taxon>Cervus</taxon>
    </lineage>
</organism>
<dbReference type="Proteomes" id="UP000242450">
    <property type="component" value="Chromosome 6"/>
</dbReference>
<dbReference type="CDD" id="cd16697">
    <property type="entry name" value="RING-CH-C4HC3_NFXL1"/>
    <property type="match status" value="1"/>
</dbReference>
<dbReference type="PANTHER" id="PTHR12360">
    <property type="entry name" value="NUCLEAR TRANSCRIPTION FACTOR, X-BOX BINDING 1 NFX1"/>
    <property type="match status" value="1"/>
</dbReference>
<feature type="domain" description="NF-X1-type" evidence="7">
    <location>
        <begin position="299"/>
        <end position="318"/>
    </location>
</feature>
<keyword evidence="3" id="KW-0677">Repeat</keyword>
<evidence type="ECO:0000256" key="2">
    <source>
        <dbReference type="ARBA" id="ARBA00022723"/>
    </source>
</evidence>
<keyword evidence="9" id="KW-1185">Reference proteome</keyword>
<proteinExistence type="inferred from homology"/>
<dbReference type="SMART" id="SM00438">
    <property type="entry name" value="ZnF_NFX"/>
    <property type="match status" value="3"/>
</dbReference>
<dbReference type="AlphaFoldDB" id="A0A212D6D3"/>
<feature type="domain" description="NF-X1-type" evidence="7">
    <location>
        <begin position="246"/>
        <end position="264"/>
    </location>
</feature>
<dbReference type="OrthoDB" id="536399at2759"/>
<comment type="similarity">
    <text evidence="1">Belongs to the NFX1 family.</text>
</comment>
<dbReference type="SUPFAM" id="SSF57850">
    <property type="entry name" value="RING/U-box"/>
    <property type="match status" value="1"/>
</dbReference>
<dbReference type="GO" id="GO:0000981">
    <property type="term" value="F:DNA-binding transcription factor activity, RNA polymerase II-specific"/>
    <property type="evidence" value="ECO:0007669"/>
    <property type="project" value="TreeGrafter"/>
</dbReference>
<dbReference type="GO" id="GO:0008270">
    <property type="term" value="F:zinc ion binding"/>
    <property type="evidence" value="ECO:0007669"/>
    <property type="project" value="UniProtKB-KW"/>
</dbReference>
<keyword evidence="5" id="KW-0862">Zinc</keyword>
<name>A0A212D6D3_CEREH</name>
<dbReference type="Pfam" id="PF01422">
    <property type="entry name" value="zf-NF-X1"/>
    <property type="match status" value="2"/>
</dbReference>
<protein>
    <submittedName>
        <fullName evidence="8">NFXL1</fullName>
    </submittedName>
</protein>
<dbReference type="GO" id="GO:0000977">
    <property type="term" value="F:RNA polymerase II transcription regulatory region sequence-specific DNA binding"/>
    <property type="evidence" value="ECO:0007669"/>
    <property type="project" value="TreeGrafter"/>
</dbReference>
<dbReference type="PANTHER" id="PTHR12360:SF1">
    <property type="entry name" value="NF-X1-TYPE ZINC FINGER PROTEIN NFXL1"/>
    <property type="match status" value="1"/>
</dbReference>
<dbReference type="EMBL" id="MKHE01000006">
    <property type="protein sequence ID" value="OWK13736.1"/>
    <property type="molecule type" value="Genomic_DNA"/>
</dbReference>
<feature type="region of interest" description="Disordered" evidence="6">
    <location>
        <begin position="1"/>
        <end position="46"/>
    </location>
</feature>
<dbReference type="InterPro" id="IPR000967">
    <property type="entry name" value="Znf_NFX1"/>
</dbReference>
<gene>
    <name evidence="8" type="ORF">Celaphus_00017523</name>
</gene>
<evidence type="ECO:0000256" key="6">
    <source>
        <dbReference type="SAM" id="MobiDB-lite"/>
    </source>
</evidence>
<accession>A0A212D6D3</accession>
<feature type="domain" description="NF-X1-type" evidence="7">
    <location>
        <begin position="427"/>
        <end position="448"/>
    </location>
</feature>
<comment type="caution">
    <text evidence="8">The sequence shown here is derived from an EMBL/GenBank/DDBJ whole genome shotgun (WGS) entry which is preliminary data.</text>
</comment>
<evidence type="ECO:0000313" key="9">
    <source>
        <dbReference type="Proteomes" id="UP000242450"/>
    </source>
</evidence>
<dbReference type="InterPro" id="IPR034078">
    <property type="entry name" value="NFX1_fam"/>
</dbReference>
<evidence type="ECO:0000256" key="3">
    <source>
        <dbReference type="ARBA" id="ARBA00022737"/>
    </source>
</evidence>
<sequence length="525" mass="58448">MEASWRQVAGGRGRARGRATAAPSSGNGVHLRGAGGGREKGSVGAAGPGLSLGGAATPAAAAELMSQKKFEEIKKANQAAAKKIVEEHFSSSSEEEGDEDFEGKRGKIVANTFITYTTQTDGDVRELERTKQYVNEAFQAGAMTCLICIGSVKRNQAVWSCSGCFCIFHMPCIQKWAKDSQFLVSSLTDDDFGKRDYPWPWFEYKRSDTPSRYYCYCGKVEDPPLDPWLVPHSCGQVCERDFKPSCGHKCLLLCHPGPCPPCPKMVTTTCYCKKAKPVPRRCSAKEWSCQLPCGRKLLCGQHKCENPCHAGSCPPCPRVSRQKCVCGKRVAERSCASPLWHCDLVLVEIVLDLGKGSVRVRSQNFPCLVQKMYQLVETVVTKYLNVESIDVHSVVTEALVKHVDNNYRDSNVKKIISTKEVEKHCRCGKHTKRTPCHKTYLCETKCVKMRDCQKHQCRRKYPVAENVPQDPPSAKSSAVVHQLAIIQVKRNIAVTLALVLHAINRAKRFWRNAVTYVLLHVMIKH</sequence>
<keyword evidence="4" id="KW-0863">Zinc-finger</keyword>
<evidence type="ECO:0000256" key="5">
    <source>
        <dbReference type="ARBA" id="ARBA00022833"/>
    </source>
</evidence>
<evidence type="ECO:0000259" key="7">
    <source>
        <dbReference type="SMART" id="SM00438"/>
    </source>
</evidence>
<dbReference type="GO" id="GO:0005634">
    <property type="term" value="C:nucleus"/>
    <property type="evidence" value="ECO:0007669"/>
    <property type="project" value="InterPro"/>
</dbReference>
<reference evidence="8 9" key="1">
    <citation type="journal article" date="2018" name="Mol. Genet. Genomics">
        <title>The red deer Cervus elaphus genome CerEla1.0: sequencing, annotating, genes, and chromosomes.</title>
        <authorList>
            <person name="Bana N.A."/>
            <person name="Nyiri A."/>
            <person name="Nagy J."/>
            <person name="Frank K."/>
            <person name="Nagy T."/>
            <person name="Steger V."/>
            <person name="Schiller M."/>
            <person name="Lakatos P."/>
            <person name="Sugar L."/>
            <person name="Horn P."/>
            <person name="Barta E."/>
            <person name="Orosz L."/>
        </authorList>
    </citation>
    <scope>NUCLEOTIDE SEQUENCE [LARGE SCALE GENOMIC DNA]</scope>
    <source>
        <strain evidence="8">Hungarian</strain>
    </source>
</reference>
<evidence type="ECO:0000313" key="8">
    <source>
        <dbReference type="EMBL" id="OWK13736.1"/>
    </source>
</evidence>
<evidence type="ECO:0000256" key="1">
    <source>
        <dbReference type="ARBA" id="ARBA00007269"/>
    </source>
</evidence>
<dbReference type="CDD" id="cd06008">
    <property type="entry name" value="NF-X1-zinc-finger"/>
    <property type="match status" value="1"/>
</dbReference>